<evidence type="ECO:0000256" key="1">
    <source>
        <dbReference type="ARBA" id="ARBA00022741"/>
    </source>
</evidence>
<comment type="function">
    <text evidence="5">Zinc chaperone that directly transfers zinc cofactor to target proteins, thereby activating them. Zinc is transferred from the CXCC motif in the GTPase domain to the zinc binding site in target proteins in a process requiring GTP hydrolysis.</text>
</comment>
<dbReference type="KEGG" id="fer:FNB15_07765"/>
<dbReference type="GO" id="GO:0000166">
    <property type="term" value="F:nucleotide binding"/>
    <property type="evidence" value="ECO:0007669"/>
    <property type="project" value="UniProtKB-KW"/>
</dbReference>
<dbReference type="OrthoDB" id="9808822at2"/>
<proteinExistence type="inferred from homology"/>
<dbReference type="Pfam" id="PF02492">
    <property type="entry name" value="cobW"/>
    <property type="match status" value="1"/>
</dbReference>
<dbReference type="PANTHER" id="PTHR13748:SF62">
    <property type="entry name" value="COBW DOMAIN-CONTAINING PROTEIN"/>
    <property type="match status" value="1"/>
</dbReference>
<dbReference type="GO" id="GO:0005737">
    <property type="term" value="C:cytoplasm"/>
    <property type="evidence" value="ECO:0007669"/>
    <property type="project" value="TreeGrafter"/>
</dbReference>
<keyword evidence="1" id="KW-0547">Nucleotide-binding</keyword>
<dbReference type="InterPro" id="IPR027417">
    <property type="entry name" value="P-loop_NTPase"/>
</dbReference>
<comment type="similarity">
    <text evidence="4">Belongs to the SIMIBI class G3E GTPase family. ZNG1 subfamily.</text>
</comment>
<dbReference type="SMART" id="SM00833">
    <property type="entry name" value="CobW_C"/>
    <property type="match status" value="1"/>
</dbReference>
<sequence>MQKTAAAANKIPATVVTGFLGAGKTTLIRHLITNANGRRIALIVNEFGEMGIDGDLLKSCGAPDCSEDDIIELANGCLCCTVADDFLPTLQKLLDRPEPPTHIVIETSGLALPKPLVQAFAWPGIRSRTTVDGVITVVDAAAVAEGRFADDEEALAAQRAADPSLDHDNPLEELFEDQLGCADLVLLNKADLLDEGALDNVRAEIAAHLRQGVKTLSISKGEIAADILLGLRAAAEDDIAARKSHHDTEDDHDHEDFFSFSVTLPEQASPDALLDSLLPVIADHDILRVKGFVAVAGKKMRLVLQGVGMRLSHYYDRDWHGHEPRATRLVVIGQAGLDEAAIRAALAAI</sequence>
<evidence type="ECO:0000313" key="8">
    <source>
        <dbReference type="EMBL" id="QDO97171.1"/>
    </source>
</evidence>
<dbReference type="InterPro" id="IPR012824">
    <property type="entry name" value="CobW"/>
</dbReference>
<evidence type="ECO:0000256" key="6">
    <source>
        <dbReference type="ARBA" id="ARBA00049117"/>
    </source>
</evidence>
<accession>A0A516H065</accession>
<evidence type="ECO:0000256" key="2">
    <source>
        <dbReference type="ARBA" id="ARBA00022801"/>
    </source>
</evidence>
<dbReference type="SUPFAM" id="SSF90002">
    <property type="entry name" value="Hypothetical protein YjiA, C-terminal domain"/>
    <property type="match status" value="1"/>
</dbReference>
<dbReference type="InterPro" id="IPR011629">
    <property type="entry name" value="CobW-like_C"/>
</dbReference>
<keyword evidence="9" id="KW-1185">Reference proteome</keyword>
<organism evidence="8 9">
    <name type="scientific">Ferrovibrio terrae</name>
    <dbReference type="NCBI Taxonomy" id="2594003"/>
    <lineage>
        <taxon>Bacteria</taxon>
        <taxon>Pseudomonadati</taxon>
        <taxon>Pseudomonadota</taxon>
        <taxon>Alphaproteobacteria</taxon>
        <taxon>Rhodospirillales</taxon>
        <taxon>Rhodospirillaceae</taxon>
        <taxon>Ferrovibrio</taxon>
    </lineage>
</organism>
<dbReference type="Gene3D" id="3.30.1220.10">
    <property type="entry name" value="CobW-like, C-terminal domain"/>
    <property type="match status" value="1"/>
</dbReference>
<dbReference type="PANTHER" id="PTHR13748">
    <property type="entry name" value="COBW-RELATED"/>
    <property type="match status" value="1"/>
</dbReference>
<evidence type="ECO:0000256" key="4">
    <source>
        <dbReference type="ARBA" id="ARBA00034320"/>
    </source>
</evidence>
<dbReference type="Pfam" id="PF07683">
    <property type="entry name" value="CobW_C"/>
    <property type="match status" value="1"/>
</dbReference>
<dbReference type="Proteomes" id="UP000317496">
    <property type="component" value="Chromosome"/>
</dbReference>
<dbReference type="CDD" id="cd03112">
    <property type="entry name" value="CobW-like"/>
    <property type="match status" value="1"/>
</dbReference>
<dbReference type="InterPro" id="IPR051316">
    <property type="entry name" value="Zinc-reg_GTPase_activator"/>
</dbReference>
<evidence type="ECO:0000313" key="9">
    <source>
        <dbReference type="Proteomes" id="UP000317496"/>
    </source>
</evidence>
<gene>
    <name evidence="8" type="primary">cobW</name>
    <name evidence="8" type="ORF">FNB15_07765</name>
</gene>
<dbReference type="InterPro" id="IPR003495">
    <property type="entry name" value="CobW/HypB/UreG_nucleotide-bd"/>
</dbReference>
<dbReference type="SUPFAM" id="SSF52540">
    <property type="entry name" value="P-loop containing nucleoside triphosphate hydrolases"/>
    <property type="match status" value="1"/>
</dbReference>
<evidence type="ECO:0000256" key="3">
    <source>
        <dbReference type="ARBA" id="ARBA00023186"/>
    </source>
</evidence>
<dbReference type="EMBL" id="CP041636">
    <property type="protein sequence ID" value="QDO97171.1"/>
    <property type="molecule type" value="Genomic_DNA"/>
</dbReference>
<keyword evidence="3" id="KW-0143">Chaperone</keyword>
<dbReference type="Gene3D" id="3.40.50.300">
    <property type="entry name" value="P-loop containing nucleotide triphosphate hydrolases"/>
    <property type="match status" value="1"/>
</dbReference>
<dbReference type="RefSeq" id="WP_144068152.1">
    <property type="nucleotide sequence ID" value="NZ_CP041636.1"/>
</dbReference>
<name>A0A516H065_9PROT</name>
<comment type="catalytic activity">
    <reaction evidence="6">
        <text>GTP + H2O = GDP + phosphate + H(+)</text>
        <dbReference type="Rhea" id="RHEA:19669"/>
        <dbReference type="ChEBI" id="CHEBI:15377"/>
        <dbReference type="ChEBI" id="CHEBI:15378"/>
        <dbReference type="ChEBI" id="CHEBI:37565"/>
        <dbReference type="ChEBI" id="CHEBI:43474"/>
        <dbReference type="ChEBI" id="CHEBI:58189"/>
    </reaction>
    <physiologicalReaction direction="left-to-right" evidence="6">
        <dbReference type="Rhea" id="RHEA:19670"/>
    </physiologicalReaction>
</comment>
<protein>
    <submittedName>
        <fullName evidence="8">Cobalamin biosynthesis protein CobW</fullName>
    </submittedName>
</protein>
<evidence type="ECO:0000256" key="5">
    <source>
        <dbReference type="ARBA" id="ARBA00045658"/>
    </source>
</evidence>
<feature type="domain" description="CobW C-terminal" evidence="7">
    <location>
        <begin position="257"/>
        <end position="349"/>
    </location>
</feature>
<dbReference type="NCBIfam" id="TIGR02475">
    <property type="entry name" value="CobW"/>
    <property type="match status" value="1"/>
</dbReference>
<dbReference type="GO" id="GO:0009236">
    <property type="term" value="P:cobalamin biosynthetic process"/>
    <property type="evidence" value="ECO:0007669"/>
    <property type="project" value="InterPro"/>
</dbReference>
<dbReference type="GO" id="GO:0016787">
    <property type="term" value="F:hydrolase activity"/>
    <property type="evidence" value="ECO:0007669"/>
    <property type="project" value="UniProtKB-KW"/>
</dbReference>
<evidence type="ECO:0000259" key="7">
    <source>
        <dbReference type="SMART" id="SM00833"/>
    </source>
</evidence>
<reference evidence="8 9" key="1">
    <citation type="submission" date="2019-07" db="EMBL/GenBank/DDBJ databases">
        <title>Genome sequencing for Ferrovibrio sp. K5.</title>
        <authorList>
            <person name="Park S.-J."/>
        </authorList>
    </citation>
    <scope>NUCLEOTIDE SEQUENCE [LARGE SCALE GENOMIC DNA]</scope>
    <source>
        <strain evidence="8 9">K5</strain>
    </source>
</reference>
<dbReference type="AlphaFoldDB" id="A0A516H065"/>
<dbReference type="InterPro" id="IPR036627">
    <property type="entry name" value="CobW-likC_sf"/>
</dbReference>
<keyword evidence="2" id="KW-0378">Hydrolase</keyword>